<reference evidence="2" key="1">
    <citation type="submission" date="2019-03" db="EMBL/GenBank/DDBJ databases">
        <authorList>
            <person name="Danneels B."/>
        </authorList>
    </citation>
    <scope>NUCLEOTIDE SEQUENCE</scope>
</reference>
<dbReference type="AlphaFoldDB" id="A0A484PZF3"/>
<evidence type="ECO:0000313" key="2">
    <source>
        <dbReference type="EMBL" id="VFR31066.1"/>
    </source>
</evidence>
<proteinExistence type="predicted"/>
<accession>A0A484PZF3</accession>
<sequence length="1259" mass="135606">MQRFASQQSVALCQAVPGVQRIALAQAVEQGIDFLDMAPRLAGQCVARAGCAQRRRERRWHQRIRRGRRPGLRTWQQDFFQPRRRGGRAPEALRRAATQVFHRCDEAALRVVQGQGKQQGVARTAQRHQARIGRPACIAAYRQAADLGRQVYRSRRVRLRSALAMHGKLQGAVQQRRRQQPGCLLGRQARRVGVAGHDRPVGFTPACCQRLEGGAVIQPRQAQRHVVPGRLEVGCAGGGRPDRRRACRGRAVGQQPRAQLRLPRHVAQVACGQAEPSVRGVHGHPDFLARASGQREGRQDIQFLHIQPGAGRVLPRRGQRDFSEAGRREQDGAAHHVVGEPRLCRRVQFRLPGSRRLAGIAQQGMDGCACQQTRRARRHGVPVRLALPGVGGQVGVATASREHLAPADRGASQYRLRGRRHDPGRRVVAARAGGDHHAWPLGLLERVVGVAAQHGVRTDLDQDVQALRGQVLQRRLERDGLADVAPPIVRVQLPAVQRPACDGGVEGGMAGAWRQIRQGVDQFGLDAIHGRCVEGVVQVQPAARDALLRQPRLESRQRGDRAAHGHAVGAVAGGDMQLRVQPRLRQGLDGLPAAQRHGRHAALAARRGLQAAAMMDDAHRVRQAQRAAGPSGRHLAHAVAHDRERTDVTLRQHFRDAHLHGEECGLRDCGVVVAAGLGRARQFVFQGVAGQGPEHGVDGAHGVAEYGVVQQLRAHARPLRPVAGIEEYRPLRLGHALPGVHRQRWLASLREGPQALGHRPGLPAPDDGAMGVPVALEDALVGLVVQRGAARVFKRPRHRLGGGVQRLGRPAADDHRQEHVGGARRGRVLAQGVRALQDQVGVGAAEAEGIHADRQASLRAQRQGIAHQRQVPGVEVDGGVGGIDADGGWNLAVDQAMQGLDHSRRARRGFQVTHVALDRADRQGRARGTRAAQRRADGLRLDGVAHRGARAVGLQVVQFRGVDARLGVGPAQQRGLRLSAGHGKACLAAIGVDGGVGHHRQDAVAVRHCLVMALEQEQSRAFGAHVAVGRGVEGTAAAARREHACLGEHHEAVGMRVQADAAGQRLRDFAGTDCLAGLVQRHQRGRAGGVQRHAGAAQVERVGNAVGDDAGGIARGRGRIDGVQVFRHPVGVIDAGDADIHAAIAAPQGAGPHTGVLQRFPGQFQQHALLRVHLRRLARRDAEEVGIEAGDVAHRSRRERVCRAGMRARRMKIGLLAPARLVGGRDEVPALQQVFPVAIPVGAGETKGVADDRDAMIHA</sequence>
<protein>
    <submittedName>
        <fullName evidence="2">Uncharacterized protein</fullName>
    </submittedName>
</protein>
<organism evidence="2">
    <name type="scientific">plant metagenome</name>
    <dbReference type="NCBI Taxonomy" id="1297885"/>
    <lineage>
        <taxon>unclassified sequences</taxon>
        <taxon>metagenomes</taxon>
        <taxon>organismal metagenomes</taxon>
    </lineage>
</organism>
<name>A0A484PZF3_9ZZZZ</name>
<dbReference type="AntiFam" id="ANF00171">
    <property type="entry name" value="Shadow ORF (opposite pikAII)"/>
</dbReference>
<feature type="region of interest" description="Disordered" evidence="1">
    <location>
        <begin position="801"/>
        <end position="822"/>
    </location>
</feature>
<feature type="compositionally biased region" description="Basic and acidic residues" evidence="1">
    <location>
        <begin position="811"/>
        <end position="821"/>
    </location>
</feature>
<evidence type="ECO:0000256" key="1">
    <source>
        <dbReference type="SAM" id="MobiDB-lite"/>
    </source>
</evidence>
<dbReference type="EMBL" id="CAADHZ010000022">
    <property type="protein sequence ID" value="VFR31066.1"/>
    <property type="molecule type" value="Genomic_DNA"/>
</dbReference>
<gene>
    <name evidence="2" type="ORF">ANDO1_3624</name>
</gene>